<proteinExistence type="predicted"/>
<accession>A0A250X0A3</accession>
<feature type="region of interest" description="Disordered" evidence="1">
    <location>
        <begin position="15"/>
        <end position="75"/>
    </location>
</feature>
<dbReference type="GO" id="GO:0004842">
    <property type="term" value="F:ubiquitin-protein transferase activity"/>
    <property type="evidence" value="ECO:0007669"/>
    <property type="project" value="InterPro"/>
</dbReference>
<name>A0A250X0A3_9CHLO</name>
<evidence type="ECO:0000313" key="3">
    <source>
        <dbReference type="EMBL" id="GAX76190.1"/>
    </source>
</evidence>
<dbReference type="Pfam" id="PF06701">
    <property type="entry name" value="MIB_HERC2"/>
    <property type="match status" value="1"/>
</dbReference>
<dbReference type="GO" id="GO:0046872">
    <property type="term" value="F:metal ion binding"/>
    <property type="evidence" value="ECO:0007669"/>
    <property type="project" value="InterPro"/>
</dbReference>
<sequence length="926" mass="102358">MMILLDFLQQIEKRDHDDSVKTSAGSKSRDKASNRTLEMIPFLEPSSSRDRKAPSPIRTRSVRDQEHGAQSTHPHRLETCLVGNRRLALDAEKTSSSCEEETNSGLSKPPYWRKHLQACAVDRDELTNWSSRRLLHQLRRSARHMGRIFTSDLSSRANCNKTGLNHNSRRKRVPPKNLHVETTAEWGLAAEEETLWGSVDGTHEIAVSCTTALVARSRFSDLMRRARVACEMSKQETESQKGSTTVSTDWSPPLVDVKGSCMELSLRNLRGDSWLSMPNAVAAEMYPQGKEPSKDGILEAMVCFVINGQVLPYLSPVTVRPITMYTMCMPGSRRYEISGLQQALRDFSSGDCRSITVNGWRALAPGLLTASVVVSSLIKPWQVDHPQVHQETHLNTWMREGVNKRKRARSEVMRVDVHGIPDKAAATAMHSLKTRDNSFTPAKSKERHTAENAHEGHNEGNRLRLRHLSATTADAGTTSESDVHPAGALMAPVKDQLRPTYDFPNSIRLAKDVIRKPEPAFEEEQIFQVFEGRHGNSVPELQHILHPEEKEDCPSPIMLQSPLSDERQGYPVTGMLRIPGFEEEQEYPVSETQPILSSEEDQDSPVPNVPCSPALEEGQDYPVPEVLCSCTPGEVSVPVVKNCRDSSYDYSQGILPIISGEVIHDISTISGEVIHDISTMTEEEGMVHRTVLTHCEGATMVDVSFAVEVPSVITHEEPTQMEVPSVITHAEPAQMEVPSVITHAEPAQMEVPSVITHAEPAQMEVPSVITHAEPTQMEVPSVITNAEPAQNLCLHTGPEVKHIGPCISSSSPQAASCVICYDGSPKPPQTAPNLGYGIHNVPAVSRMSSRHVRQDTAKPGLTVRRGRDWQWGEQDGGDGALGVLEGPANFEGYYRVKWLKGGVDVYRVGAEGRYDLEFLPCCVGEI</sequence>
<gene>
    <name evidence="3" type="ORF">CEUSTIGMA_g3634.t1</name>
</gene>
<dbReference type="GO" id="GO:0016567">
    <property type="term" value="P:protein ubiquitination"/>
    <property type="evidence" value="ECO:0007669"/>
    <property type="project" value="InterPro"/>
</dbReference>
<dbReference type="PROSITE" id="PS51416">
    <property type="entry name" value="MIB_HERC2"/>
    <property type="match status" value="1"/>
</dbReference>
<dbReference type="InterPro" id="IPR010606">
    <property type="entry name" value="Mib_Herc2"/>
</dbReference>
<dbReference type="AlphaFoldDB" id="A0A250X0A3"/>
<protein>
    <recommendedName>
        <fullName evidence="2">MIB/HERC2 domain-containing protein</fullName>
    </recommendedName>
</protein>
<feature type="region of interest" description="Disordered" evidence="1">
    <location>
        <begin position="582"/>
        <end position="609"/>
    </location>
</feature>
<dbReference type="Gene3D" id="2.30.30.40">
    <property type="entry name" value="SH3 Domains"/>
    <property type="match status" value="1"/>
</dbReference>
<feature type="compositionally biased region" description="Basic and acidic residues" evidence="1">
    <location>
        <begin position="443"/>
        <end position="462"/>
    </location>
</feature>
<feature type="domain" description="MIB/HERC2" evidence="2">
    <location>
        <begin position="849"/>
        <end position="922"/>
    </location>
</feature>
<keyword evidence="4" id="KW-1185">Reference proteome</keyword>
<evidence type="ECO:0000259" key="2">
    <source>
        <dbReference type="PROSITE" id="PS51416"/>
    </source>
</evidence>
<evidence type="ECO:0000313" key="4">
    <source>
        <dbReference type="Proteomes" id="UP000232323"/>
    </source>
</evidence>
<dbReference type="SUPFAM" id="SSF159034">
    <property type="entry name" value="Mib/herc2 domain-like"/>
    <property type="match status" value="1"/>
</dbReference>
<dbReference type="InterPro" id="IPR037252">
    <property type="entry name" value="Mib_Herc2_sf"/>
</dbReference>
<dbReference type="EMBL" id="BEGY01000016">
    <property type="protein sequence ID" value="GAX76190.1"/>
    <property type="molecule type" value="Genomic_DNA"/>
</dbReference>
<evidence type="ECO:0000256" key="1">
    <source>
        <dbReference type="SAM" id="MobiDB-lite"/>
    </source>
</evidence>
<dbReference type="STRING" id="1157962.A0A250X0A3"/>
<comment type="caution">
    <text evidence="3">The sequence shown here is derived from an EMBL/GenBank/DDBJ whole genome shotgun (WGS) entry which is preliminary data.</text>
</comment>
<feature type="region of interest" description="Disordered" evidence="1">
    <location>
        <begin position="436"/>
        <end position="463"/>
    </location>
</feature>
<reference evidence="3 4" key="1">
    <citation type="submission" date="2017-08" db="EMBL/GenBank/DDBJ databases">
        <title>Acidophilic green algal genome provides insights into adaptation to an acidic environment.</title>
        <authorList>
            <person name="Hirooka S."/>
            <person name="Hirose Y."/>
            <person name="Kanesaki Y."/>
            <person name="Higuchi S."/>
            <person name="Fujiwara T."/>
            <person name="Onuma R."/>
            <person name="Era A."/>
            <person name="Ohbayashi R."/>
            <person name="Uzuka A."/>
            <person name="Nozaki H."/>
            <person name="Yoshikawa H."/>
            <person name="Miyagishima S.Y."/>
        </authorList>
    </citation>
    <scope>NUCLEOTIDE SEQUENCE [LARGE SCALE GENOMIC DNA]</scope>
    <source>
        <strain evidence="3 4">NIES-2499</strain>
    </source>
</reference>
<organism evidence="3 4">
    <name type="scientific">Chlamydomonas eustigma</name>
    <dbReference type="NCBI Taxonomy" id="1157962"/>
    <lineage>
        <taxon>Eukaryota</taxon>
        <taxon>Viridiplantae</taxon>
        <taxon>Chlorophyta</taxon>
        <taxon>core chlorophytes</taxon>
        <taxon>Chlorophyceae</taxon>
        <taxon>CS clade</taxon>
        <taxon>Chlamydomonadales</taxon>
        <taxon>Chlamydomonadaceae</taxon>
        <taxon>Chlamydomonas</taxon>
    </lineage>
</organism>
<dbReference type="Proteomes" id="UP000232323">
    <property type="component" value="Unassembled WGS sequence"/>
</dbReference>